<organism evidence="2 3">
    <name type="scientific">Paenibacillus lautus</name>
    <name type="common">Bacillus lautus</name>
    <dbReference type="NCBI Taxonomy" id="1401"/>
    <lineage>
        <taxon>Bacteria</taxon>
        <taxon>Bacillati</taxon>
        <taxon>Bacillota</taxon>
        <taxon>Bacilli</taxon>
        <taxon>Bacillales</taxon>
        <taxon>Paenibacillaceae</taxon>
        <taxon>Paenibacillus</taxon>
    </lineage>
</organism>
<evidence type="ECO:0000313" key="3">
    <source>
        <dbReference type="Proteomes" id="UP000187074"/>
    </source>
</evidence>
<proteinExistence type="predicted"/>
<sequence>MKVYLEALSEQDFTTIIEWINQKDEDFIVQWAGLTYSYPLTIEQLKAHYSKGINTIESDVFIYRIKEAEQFVGTIQLCRFNKELEEAAIGRFLIGETQNRGRGIGSKALKEIVKIGFEQFRLKAINLNVFDFNVSAIRCYENIGFKKMNRMENVYQDKAGRTWNNIEMKLIKDHFVG</sequence>
<dbReference type="CDD" id="cd04301">
    <property type="entry name" value="NAT_SF"/>
    <property type="match status" value="1"/>
</dbReference>
<dbReference type="PROSITE" id="PS51186">
    <property type="entry name" value="GNAT"/>
    <property type="match status" value="1"/>
</dbReference>
<dbReference type="InterPro" id="IPR000182">
    <property type="entry name" value="GNAT_dom"/>
</dbReference>
<dbReference type="Proteomes" id="UP000187074">
    <property type="component" value="Unassembled WGS sequence"/>
</dbReference>
<dbReference type="AlphaFoldDB" id="A0A1R1BA15"/>
<dbReference type="PANTHER" id="PTHR43415:SF5">
    <property type="entry name" value="ACETYLTRANSFERASE"/>
    <property type="match status" value="1"/>
</dbReference>
<evidence type="ECO:0000313" key="2">
    <source>
        <dbReference type="EMBL" id="OME96940.1"/>
    </source>
</evidence>
<comment type="caution">
    <text evidence="2">The sequence shown here is derived from an EMBL/GenBank/DDBJ whole genome shotgun (WGS) entry which is preliminary data.</text>
</comment>
<accession>A0A1R1BA15</accession>
<dbReference type="GO" id="GO:0016747">
    <property type="term" value="F:acyltransferase activity, transferring groups other than amino-acyl groups"/>
    <property type="evidence" value="ECO:0007669"/>
    <property type="project" value="InterPro"/>
</dbReference>
<dbReference type="PANTHER" id="PTHR43415">
    <property type="entry name" value="SPERMIDINE N(1)-ACETYLTRANSFERASE"/>
    <property type="match status" value="1"/>
</dbReference>
<dbReference type="Gene3D" id="3.40.630.30">
    <property type="match status" value="1"/>
</dbReference>
<name>A0A1R1BA15_PAELA</name>
<evidence type="ECO:0000259" key="1">
    <source>
        <dbReference type="PROSITE" id="PS51186"/>
    </source>
</evidence>
<dbReference type="Pfam" id="PF13302">
    <property type="entry name" value="Acetyltransf_3"/>
    <property type="match status" value="1"/>
</dbReference>
<feature type="domain" description="N-acetyltransferase" evidence="1">
    <location>
        <begin position="3"/>
        <end position="173"/>
    </location>
</feature>
<dbReference type="SUPFAM" id="SSF55729">
    <property type="entry name" value="Acyl-CoA N-acyltransferases (Nat)"/>
    <property type="match status" value="1"/>
</dbReference>
<dbReference type="EMBL" id="MRTF01000001">
    <property type="protein sequence ID" value="OME96940.1"/>
    <property type="molecule type" value="Genomic_DNA"/>
</dbReference>
<dbReference type="InterPro" id="IPR016181">
    <property type="entry name" value="Acyl_CoA_acyltransferase"/>
</dbReference>
<reference evidence="2 3" key="1">
    <citation type="submission" date="2016-11" db="EMBL/GenBank/DDBJ databases">
        <title>Paenibacillus species isolates.</title>
        <authorList>
            <person name="Beno S.M."/>
        </authorList>
    </citation>
    <scope>NUCLEOTIDE SEQUENCE [LARGE SCALE GENOMIC DNA]</scope>
    <source>
        <strain evidence="2 3">FSL F4-0100</strain>
    </source>
</reference>
<protein>
    <recommendedName>
        <fullName evidence="1">N-acetyltransferase domain-containing protein</fullName>
    </recommendedName>
</protein>
<dbReference type="STRING" id="1401.BK123_05025"/>
<gene>
    <name evidence="2" type="ORF">BK123_05025</name>
</gene>
<dbReference type="RefSeq" id="WP_076321277.1">
    <property type="nucleotide sequence ID" value="NZ_MRTF01000001.1"/>
</dbReference>